<evidence type="ECO:0000313" key="2">
    <source>
        <dbReference type="EMBL" id="POM60975.1"/>
    </source>
</evidence>
<name>A0A2P4X5Z4_9STRA</name>
<keyword evidence="2" id="KW-0378">Hydrolase</keyword>
<keyword evidence="3" id="KW-1185">Reference proteome</keyword>
<dbReference type="InterPro" id="IPR042097">
    <property type="entry name" value="Aminopeptidase_N-like_N_sf"/>
</dbReference>
<keyword evidence="2" id="KW-0482">Metalloprotease</keyword>
<dbReference type="Pfam" id="PF17900">
    <property type="entry name" value="Peptidase_M1_N"/>
    <property type="match status" value="1"/>
</dbReference>
<dbReference type="GO" id="GO:0005737">
    <property type="term" value="C:cytoplasm"/>
    <property type="evidence" value="ECO:0007669"/>
    <property type="project" value="TreeGrafter"/>
</dbReference>
<feature type="domain" description="Aminopeptidase N-like N-terminal" evidence="1">
    <location>
        <begin position="16"/>
        <end position="142"/>
    </location>
</feature>
<dbReference type="OrthoDB" id="10031169at2759"/>
<gene>
    <name evidence="2" type="ORF">PHPALM_30086</name>
</gene>
<dbReference type="GO" id="GO:0042277">
    <property type="term" value="F:peptide binding"/>
    <property type="evidence" value="ECO:0007669"/>
    <property type="project" value="TreeGrafter"/>
</dbReference>
<dbReference type="InterPro" id="IPR050344">
    <property type="entry name" value="Peptidase_M1_aminopeptidases"/>
</dbReference>
<comment type="caution">
    <text evidence="2">The sequence shown here is derived from an EMBL/GenBank/DDBJ whole genome shotgun (WGS) entry which is preliminary data.</text>
</comment>
<dbReference type="EMBL" id="NCKW01016480">
    <property type="protein sequence ID" value="POM60975.1"/>
    <property type="molecule type" value="Genomic_DNA"/>
</dbReference>
<evidence type="ECO:0000313" key="3">
    <source>
        <dbReference type="Proteomes" id="UP000237271"/>
    </source>
</evidence>
<dbReference type="PANTHER" id="PTHR11533:SF174">
    <property type="entry name" value="PUROMYCIN-SENSITIVE AMINOPEPTIDASE-RELATED"/>
    <property type="match status" value="1"/>
</dbReference>
<dbReference type="InterPro" id="IPR045357">
    <property type="entry name" value="Aminopeptidase_N-like_N"/>
</dbReference>
<accession>A0A2P4X5Z4</accession>
<protein>
    <submittedName>
        <fullName evidence="2">Metalloprotease family M01</fullName>
    </submittedName>
</protein>
<sequence>MAEDPEVFKRLPTCVVPEKYHVDYELIDLLNFRFEGSERVLLRVEEATNVITCHAVELYVFDVSVEADGKTQQAQQIQYQAKDDSVSFHFDEPLAAGANVTLKLQFHGFLNDQLRGFYRTEYENQGEKRVLAVTQFEACDAR</sequence>
<dbReference type="SUPFAM" id="SSF63737">
    <property type="entry name" value="Leukotriene A4 hydrolase N-terminal domain"/>
    <property type="match status" value="1"/>
</dbReference>
<reference evidence="2 3" key="1">
    <citation type="journal article" date="2017" name="Genome Biol. Evol.">
        <title>Phytophthora megakarya and P. palmivora, closely related causal agents of cacao black pod rot, underwent increases in genome sizes and gene numbers by different mechanisms.</title>
        <authorList>
            <person name="Ali S.S."/>
            <person name="Shao J."/>
            <person name="Lary D.J."/>
            <person name="Kronmiller B."/>
            <person name="Shen D."/>
            <person name="Strem M.D."/>
            <person name="Amoako-Attah I."/>
            <person name="Akrofi A.Y."/>
            <person name="Begoude B.A."/>
            <person name="Ten Hoopen G.M."/>
            <person name="Coulibaly K."/>
            <person name="Kebe B.I."/>
            <person name="Melnick R.L."/>
            <person name="Guiltinan M.J."/>
            <person name="Tyler B.M."/>
            <person name="Meinhardt L.W."/>
            <person name="Bailey B.A."/>
        </authorList>
    </citation>
    <scope>NUCLEOTIDE SEQUENCE [LARGE SCALE GENOMIC DNA]</scope>
    <source>
        <strain evidence="3">sbr112.9</strain>
    </source>
</reference>
<dbReference type="GO" id="GO:0016020">
    <property type="term" value="C:membrane"/>
    <property type="evidence" value="ECO:0007669"/>
    <property type="project" value="TreeGrafter"/>
</dbReference>
<dbReference type="GO" id="GO:0043171">
    <property type="term" value="P:peptide catabolic process"/>
    <property type="evidence" value="ECO:0007669"/>
    <property type="project" value="TreeGrafter"/>
</dbReference>
<feature type="non-terminal residue" evidence="2">
    <location>
        <position position="142"/>
    </location>
</feature>
<dbReference type="Gene3D" id="2.60.40.1730">
    <property type="entry name" value="tricorn interacting facor f3 domain"/>
    <property type="match status" value="1"/>
</dbReference>
<evidence type="ECO:0000259" key="1">
    <source>
        <dbReference type="Pfam" id="PF17900"/>
    </source>
</evidence>
<keyword evidence="2" id="KW-0645">Protease</keyword>
<dbReference type="GO" id="GO:0008270">
    <property type="term" value="F:zinc ion binding"/>
    <property type="evidence" value="ECO:0007669"/>
    <property type="project" value="TreeGrafter"/>
</dbReference>
<dbReference type="AlphaFoldDB" id="A0A2P4X5Z4"/>
<proteinExistence type="predicted"/>
<organism evidence="2 3">
    <name type="scientific">Phytophthora palmivora</name>
    <dbReference type="NCBI Taxonomy" id="4796"/>
    <lineage>
        <taxon>Eukaryota</taxon>
        <taxon>Sar</taxon>
        <taxon>Stramenopiles</taxon>
        <taxon>Oomycota</taxon>
        <taxon>Peronosporomycetes</taxon>
        <taxon>Peronosporales</taxon>
        <taxon>Peronosporaceae</taxon>
        <taxon>Phytophthora</taxon>
    </lineage>
</organism>
<dbReference type="GO" id="GO:0070006">
    <property type="term" value="F:metalloaminopeptidase activity"/>
    <property type="evidence" value="ECO:0007669"/>
    <property type="project" value="TreeGrafter"/>
</dbReference>
<dbReference type="PANTHER" id="PTHR11533">
    <property type="entry name" value="PROTEASE M1 ZINC METALLOPROTEASE"/>
    <property type="match status" value="1"/>
</dbReference>
<dbReference type="GO" id="GO:0005615">
    <property type="term" value="C:extracellular space"/>
    <property type="evidence" value="ECO:0007669"/>
    <property type="project" value="TreeGrafter"/>
</dbReference>
<dbReference type="Proteomes" id="UP000237271">
    <property type="component" value="Unassembled WGS sequence"/>
</dbReference>
<dbReference type="GO" id="GO:0006508">
    <property type="term" value="P:proteolysis"/>
    <property type="evidence" value="ECO:0007669"/>
    <property type="project" value="TreeGrafter"/>
</dbReference>